<evidence type="ECO:0000313" key="3">
    <source>
        <dbReference type="EMBL" id="KAK3309440.1"/>
    </source>
</evidence>
<organism evidence="3 4">
    <name type="scientific">Chaetomium strumarium</name>
    <dbReference type="NCBI Taxonomy" id="1170767"/>
    <lineage>
        <taxon>Eukaryota</taxon>
        <taxon>Fungi</taxon>
        <taxon>Dikarya</taxon>
        <taxon>Ascomycota</taxon>
        <taxon>Pezizomycotina</taxon>
        <taxon>Sordariomycetes</taxon>
        <taxon>Sordariomycetidae</taxon>
        <taxon>Sordariales</taxon>
        <taxon>Chaetomiaceae</taxon>
        <taxon>Chaetomium</taxon>
    </lineage>
</organism>
<gene>
    <name evidence="3" type="ORF">B0T15DRAFT_515495</name>
</gene>
<keyword evidence="2" id="KW-1133">Transmembrane helix</keyword>
<dbReference type="EMBL" id="JAUDZG010000001">
    <property type="protein sequence ID" value="KAK3309440.1"/>
    <property type="molecule type" value="Genomic_DNA"/>
</dbReference>
<sequence>MEIAPYEGIEVFNGWGPEAINGGQHQKFHRAADSSGVLSPKSRLCGLSRTIFWLAITITVLAIIIIGLATGFGVALSKAQNANAYNSMPSSLASTTPTVFSSPPSSSTHISPALTPLSTSTVSSTSMSGGIPQPSNICPGANNTILTPPIGDVRYLVACDSDFGDSGKQTLASFVTATWDDCLDLCNTMNYFQDRADIGCTWNVLGTGTQTPGTCWCLGGADKTVVANRGNVAAVPQ</sequence>
<dbReference type="Proteomes" id="UP001273166">
    <property type="component" value="Unassembled WGS sequence"/>
</dbReference>
<reference evidence="3" key="1">
    <citation type="journal article" date="2023" name="Mol. Phylogenet. Evol.">
        <title>Genome-scale phylogeny and comparative genomics of the fungal order Sordariales.</title>
        <authorList>
            <person name="Hensen N."/>
            <person name="Bonometti L."/>
            <person name="Westerberg I."/>
            <person name="Brannstrom I.O."/>
            <person name="Guillou S."/>
            <person name="Cros-Aarteil S."/>
            <person name="Calhoun S."/>
            <person name="Haridas S."/>
            <person name="Kuo A."/>
            <person name="Mondo S."/>
            <person name="Pangilinan J."/>
            <person name="Riley R."/>
            <person name="LaButti K."/>
            <person name="Andreopoulos B."/>
            <person name="Lipzen A."/>
            <person name="Chen C."/>
            <person name="Yan M."/>
            <person name="Daum C."/>
            <person name="Ng V."/>
            <person name="Clum A."/>
            <person name="Steindorff A."/>
            <person name="Ohm R.A."/>
            <person name="Martin F."/>
            <person name="Silar P."/>
            <person name="Natvig D.O."/>
            <person name="Lalanne C."/>
            <person name="Gautier V."/>
            <person name="Ament-Velasquez S.L."/>
            <person name="Kruys A."/>
            <person name="Hutchinson M.I."/>
            <person name="Powell A.J."/>
            <person name="Barry K."/>
            <person name="Miller A.N."/>
            <person name="Grigoriev I.V."/>
            <person name="Debuchy R."/>
            <person name="Gladieux P."/>
            <person name="Hiltunen Thoren M."/>
            <person name="Johannesson H."/>
        </authorList>
    </citation>
    <scope>NUCLEOTIDE SEQUENCE</scope>
    <source>
        <strain evidence="3">CBS 333.67</strain>
    </source>
</reference>
<dbReference type="GeneID" id="87887027"/>
<keyword evidence="4" id="KW-1185">Reference proteome</keyword>
<feature type="region of interest" description="Disordered" evidence="1">
    <location>
        <begin position="96"/>
        <end position="135"/>
    </location>
</feature>
<evidence type="ECO:0000256" key="2">
    <source>
        <dbReference type="SAM" id="Phobius"/>
    </source>
</evidence>
<accession>A0AAJ0M5B6</accession>
<reference evidence="3" key="2">
    <citation type="submission" date="2023-06" db="EMBL/GenBank/DDBJ databases">
        <authorList>
            <consortium name="Lawrence Berkeley National Laboratory"/>
            <person name="Mondo S.J."/>
            <person name="Hensen N."/>
            <person name="Bonometti L."/>
            <person name="Westerberg I."/>
            <person name="Brannstrom I.O."/>
            <person name="Guillou S."/>
            <person name="Cros-Aarteil S."/>
            <person name="Calhoun S."/>
            <person name="Haridas S."/>
            <person name="Kuo A."/>
            <person name="Pangilinan J."/>
            <person name="Riley R."/>
            <person name="Labutti K."/>
            <person name="Andreopoulos B."/>
            <person name="Lipzen A."/>
            <person name="Chen C."/>
            <person name="Yanf M."/>
            <person name="Daum C."/>
            <person name="Ng V."/>
            <person name="Clum A."/>
            <person name="Steindorff A."/>
            <person name="Ohm R."/>
            <person name="Martin F."/>
            <person name="Silar P."/>
            <person name="Natvig D."/>
            <person name="Lalanne C."/>
            <person name="Gautier V."/>
            <person name="Ament-Velasquez S.L."/>
            <person name="Kruys A."/>
            <person name="Hutchinson M.I."/>
            <person name="Powell A.J."/>
            <person name="Barry K."/>
            <person name="Miller A.N."/>
            <person name="Grigoriev I.V."/>
            <person name="Debuchy R."/>
            <person name="Gladieux P."/>
            <person name="Thoren M.H."/>
            <person name="Johannesson H."/>
        </authorList>
    </citation>
    <scope>NUCLEOTIDE SEQUENCE</scope>
    <source>
        <strain evidence="3">CBS 333.67</strain>
    </source>
</reference>
<evidence type="ECO:0000313" key="4">
    <source>
        <dbReference type="Proteomes" id="UP001273166"/>
    </source>
</evidence>
<comment type="caution">
    <text evidence="3">The sequence shown here is derived from an EMBL/GenBank/DDBJ whole genome shotgun (WGS) entry which is preliminary data.</text>
</comment>
<proteinExistence type="predicted"/>
<dbReference type="RefSeq" id="XP_062725220.1">
    <property type="nucleotide sequence ID" value="XM_062868198.1"/>
</dbReference>
<keyword evidence="2" id="KW-0472">Membrane</keyword>
<feature type="compositionally biased region" description="Low complexity" evidence="1">
    <location>
        <begin position="96"/>
        <end position="128"/>
    </location>
</feature>
<evidence type="ECO:0000256" key="1">
    <source>
        <dbReference type="SAM" id="MobiDB-lite"/>
    </source>
</evidence>
<name>A0AAJ0M5B6_9PEZI</name>
<protein>
    <submittedName>
        <fullName evidence="3">Uncharacterized protein</fullName>
    </submittedName>
</protein>
<feature type="transmembrane region" description="Helical" evidence="2">
    <location>
        <begin position="51"/>
        <end position="76"/>
    </location>
</feature>
<keyword evidence="2" id="KW-0812">Transmembrane</keyword>
<dbReference type="AlphaFoldDB" id="A0AAJ0M5B6"/>